<dbReference type="PROSITE" id="PS50931">
    <property type="entry name" value="HTH_LYSR"/>
    <property type="match status" value="1"/>
</dbReference>
<dbReference type="PANTHER" id="PTHR30346:SF27">
    <property type="entry name" value="HTH-TYPE TRANSCRIPTIONAL REGULATOR XAPR"/>
    <property type="match status" value="1"/>
</dbReference>
<dbReference type="Proteomes" id="UP001203338">
    <property type="component" value="Unassembled WGS sequence"/>
</dbReference>
<gene>
    <name evidence="6" type="ORF">M3P05_12930</name>
</gene>
<dbReference type="EMBL" id="JAMFLX010000017">
    <property type="protein sequence ID" value="MCL6270828.1"/>
    <property type="molecule type" value="Genomic_DNA"/>
</dbReference>
<dbReference type="PANTHER" id="PTHR30346">
    <property type="entry name" value="TRANSCRIPTIONAL DUAL REGULATOR HCAR-RELATED"/>
    <property type="match status" value="1"/>
</dbReference>
<reference evidence="6 7" key="1">
    <citation type="submission" date="2022-05" db="EMBL/GenBank/DDBJ databases">
        <authorList>
            <person name="Park J.-S."/>
        </authorList>
    </citation>
    <scope>NUCLEOTIDE SEQUENCE [LARGE SCALE GENOMIC DNA]</scope>
    <source>
        <strain evidence="6 7">2012CJ34-2</strain>
    </source>
</reference>
<dbReference type="InterPro" id="IPR005119">
    <property type="entry name" value="LysR_subst-bd"/>
</dbReference>
<comment type="similarity">
    <text evidence="1">Belongs to the LysR transcriptional regulatory family.</text>
</comment>
<keyword evidence="4" id="KW-0804">Transcription</keyword>
<evidence type="ECO:0000313" key="7">
    <source>
        <dbReference type="Proteomes" id="UP001203338"/>
    </source>
</evidence>
<dbReference type="SUPFAM" id="SSF53850">
    <property type="entry name" value="Periplasmic binding protein-like II"/>
    <property type="match status" value="1"/>
</dbReference>
<evidence type="ECO:0000256" key="4">
    <source>
        <dbReference type="ARBA" id="ARBA00023163"/>
    </source>
</evidence>
<dbReference type="InterPro" id="IPR036390">
    <property type="entry name" value="WH_DNA-bd_sf"/>
</dbReference>
<organism evidence="6 7">
    <name type="scientific">Parendozoicomonas callyspongiae</name>
    <dbReference type="NCBI Taxonomy" id="2942213"/>
    <lineage>
        <taxon>Bacteria</taxon>
        <taxon>Pseudomonadati</taxon>
        <taxon>Pseudomonadota</taxon>
        <taxon>Gammaproteobacteria</taxon>
        <taxon>Oceanospirillales</taxon>
        <taxon>Endozoicomonadaceae</taxon>
        <taxon>Parendozoicomonas</taxon>
    </lineage>
</organism>
<feature type="domain" description="HTH lysR-type" evidence="5">
    <location>
        <begin position="17"/>
        <end position="74"/>
    </location>
</feature>
<dbReference type="Pfam" id="PF00126">
    <property type="entry name" value="HTH_1"/>
    <property type="match status" value="1"/>
</dbReference>
<proteinExistence type="inferred from homology"/>
<dbReference type="Gene3D" id="3.40.190.10">
    <property type="entry name" value="Periplasmic binding protein-like II"/>
    <property type="match status" value="2"/>
</dbReference>
<keyword evidence="2" id="KW-0805">Transcription regulation</keyword>
<dbReference type="PRINTS" id="PR00039">
    <property type="entry name" value="HTHLYSR"/>
</dbReference>
<dbReference type="InterPro" id="IPR000847">
    <property type="entry name" value="LysR_HTH_N"/>
</dbReference>
<dbReference type="Gene3D" id="1.10.10.10">
    <property type="entry name" value="Winged helix-like DNA-binding domain superfamily/Winged helix DNA-binding domain"/>
    <property type="match status" value="1"/>
</dbReference>
<sequence length="305" mass="34667">MDSKQTMTSNLISSGRLTLRMLRYFYAVAENEHFGHAAEELNISKSPLSTKIKELEDALETTLFIRDSRNVRLTPTGELLKSECRKIFDVMNASVNNVIRAERNQNNTLNIGIVSSAFWTNFLSMVKNFKTNQPDCELKFIEMSPAEQKLALKENRIDIGISRYADTHNISPLSSKKITEEKMCVAVSDEHSLKNRKVVRLDEIRNEQMVAMNKNQSDQTDLVISACLEAGFHPDIYHEVKEPHTALAFVVSNQSITIVPSSFKFHKWSHIRFLALKEYIPAGLYALYDHKSSSAVVHKFIKGIA</sequence>
<evidence type="ECO:0000259" key="5">
    <source>
        <dbReference type="PROSITE" id="PS50931"/>
    </source>
</evidence>
<protein>
    <submittedName>
        <fullName evidence="6">LysR family transcriptional regulator</fullName>
    </submittedName>
</protein>
<evidence type="ECO:0000256" key="2">
    <source>
        <dbReference type="ARBA" id="ARBA00023015"/>
    </source>
</evidence>
<dbReference type="NCBIfam" id="NF007439">
    <property type="entry name" value="PRK09986.1"/>
    <property type="match status" value="1"/>
</dbReference>
<keyword evidence="7" id="KW-1185">Reference proteome</keyword>
<accession>A0ABT0PHH7</accession>
<evidence type="ECO:0000256" key="1">
    <source>
        <dbReference type="ARBA" id="ARBA00009437"/>
    </source>
</evidence>
<keyword evidence="3" id="KW-0238">DNA-binding</keyword>
<evidence type="ECO:0000256" key="3">
    <source>
        <dbReference type="ARBA" id="ARBA00023125"/>
    </source>
</evidence>
<name>A0ABT0PHH7_9GAMM</name>
<dbReference type="SUPFAM" id="SSF46785">
    <property type="entry name" value="Winged helix' DNA-binding domain"/>
    <property type="match status" value="1"/>
</dbReference>
<dbReference type="Pfam" id="PF03466">
    <property type="entry name" value="LysR_substrate"/>
    <property type="match status" value="1"/>
</dbReference>
<evidence type="ECO:0000313" key="6">
    <source>
        <dbReference type="EMBL" id="MCL6270828.1"/>
    </source>
</evidence>
<dbReference type="InterPro" id="IPR036388">
    <property type="entry name" value="WH-like_DNA-bd_sf"/>
</dbReference>
<dbReference type="RefSeq" id="WP_249700123.1">
    <property type="nucleotide sequence ID" value="NZ_JAMFLX010000017.1"/>
</dbReference>
<comment type="caution">
    <text evidence="6">The sequence shown here is derived from an EMBL/GenBank/DDBJ whole genome shotgun (WGS) entry which is preliminary data.</text>
</comment>